<gene>
    <name evidence="2" type="ORF">MSEDJ_31950</name>
</gene>
<dbReference type="RefSeq" id="WP_163797905.1">
    <property type="nucleotide sequence ID" value="NZ_AP022588.1"/>
</dbReference>
<protein>
    <recommendedName>
        <fullName evidence="1">GAF domain-containing protein</fullName>
    </recommendedName>
</protein>
<name>A0A7I7QRR9_9MYCO</name>
<dbReference type="InterPro" id="IPR029016">
    <property type="entry name" value="GAF-like_dom_sf"/>
</dbReference>
<dbReference type="EMBL" id="AP022588">
    <property type="protein sequence ID" value="BBY29099.1"/>
    <property type="molecule type" value="Genomic_DNA"/>
</dbReference>
<dbReference type="SUPFAM" id="SSF55781">
    <property type="entry name" value="GAF domain-like"/>
    <property type="match status" value="1"/>
</dbReference>
<dbReference type="InterPro" id="IPR003018">
    <property type="entry name" value="GAF"/>
</dbReference>
<dbReference type="Proteomes" id="UP000467193">
    <property type="component" value="Chromosome"/>
</dbReference>
<organism evidence="2 3">
    <name type="scientific">Mycolicibacterium sediminis</name>
    <dbReference type="NCBI Taxonomy" id="1286180"/>
    <lineage>
        <taxon>Bacteria</taxon>
        <taxon>Bacillati</taxon>
        <taxon>Actinomycetota</taxon>
        <taxon>Actinomycetes</taxon>
        <taxon>Mycobacteriales</taxon>
        <taxon>Mycobacteriaceae</taxon>
        <taxon>Mycolicibacterium</taxon>
    </lineage>
</organism>
<dbReference type="KEGG" id="msei:MSEDJ_31950"/>
<keyword evidence="3" id="KW-1185">Reference proteome</keyword>
<dbReference type="AlphaFoldDB" id="A0A7I7QRR9"/>
<accession>A0A7I7QRR9</accession>
<reference evidence="2 3" key="1">
    <citation type="journal article" date="2019" name="Emerg. Microbes Infect.">
        <title>Comprehensive subspecies identification of 175 nontuberculous mycobacteria species based on 7547 genomic profiles.</title>
        <authorList>
            <person name="Matsumoto Y."/>
            <person name="Kinjo T."/>
            <person name="Motooka D."/>
            <person name="Nabeya D."/>
            <person name="Jung N."/>
            <person name="Uechi K."/>
            <person name="Horii T."/>
            <person name="Iida T."/>
            <person name="Fujita J."/>
            <person name="Nakamura S."/>
        </authorList>
    </citation>
    <scope>NUCLEOTIDE SEQUENCE [LARGE SCALE GENOMIC DNA]</scope>
    <source>
        <strain evidence="2 3">JCM 17899</strain>
    </source>
</reference>
<evidence type="ECO:0000259" key="1">
    <source>
        <dbReference type="SMART" id="SM00065"/>
    </source>
</evidence>
<proteinExistence type="predicted"/>
<dbReference type="Gene3D" id="3.30.450.40">
    <property type="match status" value="1"/>
</dbReference>
<dbReference type="Pfam" id="PF01590">
    <property type="entry name" value="GAF"/>
    <property type="match status" value="1"/>
</dbReference>
<feature type="domain" description="GAF" evidence="1">
    <location>
        <begin position="9"/>
        <end position="155"/>
    </location>
</feature>
<evidence type="ECO:0000313" key="3">
    <source>
        <dbReference type="Proteomes" id="UP000467193"/>
    </source>
</evidence>
<sequence>MTRNVAEGGVDEALRLVAAQATRRAGDGCGVILLTRGGRRITSVGTDALAEGLNALYDHFVENPCRSAWNGRTTIRAELPGDGTPVPEWMAAAGRLGARSILTAAMSTDDRLLGVVTLHSGRPGAFTAADEEALHAYARRAAAFIDDVQTIRSAAYAASRAAG</sequence>
<dbReference type="SMART" id="SM00065">
    <property type="entry name" value="GAF"/>
    <property type="match status" value="1"/>
</dbReference>
<evidence type="ECO:0000313" key="2">
    <source>
        <dbReference type="EMBL" id="BBY29099.1"/>
    </source>
</evidence>